<dbReference type="GO" id="GO:0005634">
    <property type="term" value="C:nucleus"/>
    <property type="evidence" value="ECO:0007669"/>
    <property type="project" value="UniProtKB-SubCell"/>
</dbReference>
<name>A0A1S3T779_VIGRR</name>
<dbReference type="SUPFAM" id="SSF55455">
    <property type="entry name" value="SRF-like"/>
    <property type="match status" value="1"/>
</dbReference>
<dbReference type="InterPro" id="IPR002100">
    <property type="entry name" value="TF_MADSbox"/>
</dbReference>
<dbReference type="RefSeq" id="XP_014489618.2">
    <property type="nucleotide sequence ID" value="XM_014634132.2"/>
</dbReference>
<dbReference type="GO" id="GO:0000981">
    <property type="term" value="F:DNA-binding transcription factor activity, RNA polymerase II-specific"/>
    <property type="evidence" value="ECO:0007669"/>
    <property type="project" value="InterPro"/>
</dbReference>
<dbReference type="OrthoDB" id="779403at2759"/>
<keyword evidence="8" id="KW-1185">Reference proteome</keyword>
<keyword evidence="5" id="KW-0539">Nucleus</keyword>
<dbReference type="AlphaFoldDB" id="A0A1S3T779"/>
<dbReference type="PANTHER" id="PTHR11945:SF777">
    <property type="entry name" value="MADS-BOX TRANSCRIPTION FACTOR FAMILY PROTEIN"/>
    <property type="match status" value="1"/>
</dbReference>
<feature type="domain" description="MADS-box" evidence="7">
    <location>
        <begin position="22"/>
        <end position="70"/>
    </location>
</feature>
<evidence type="ECO:0000256" key="5">
    <source>
        <dbReference type="ARBA" id="ARBA00023242"/>
    </source>
</evidence>
<comment type="subcellular location">
    <subcellularLocation>
        <location evidence="1">Nucleus</location>
    </subcellularLocation>
</comment>
<dbReference type="GO" id="GO:0046983">
    <property type="term" value="F:protein dimerization activity"/>
    <property type="evidence" value="ECO:0007669"/>
    <property type="project" value="InterPro"/>
</dbReference>
<dbReference type="GO" id="GO:0045944">
    <property type="term" value="P:positive regulation of transcription by RNA polymerase II"/>
    <property type="evidence" value="ECO:0007669"/>
    <property type="project" value="InterPro"/>
</dbReference>
<feature type="coiled-coil region" evidence="6">
    <location>
        <begin position="109"/>
        <end position="136"/>
    </location>
</feature>
<evidence type="ECO:0000313" key="8">
    <source>
        <dbReference type="Proteomes" id="UP000087766"/>
    </source>
</evidence>
<dbReference type="CDD" id="cd00266">
    <property type="entry name" value="MADS_SRF_like"/>
    <property type="match status" value="1"/>
</dbReference>
<dbReference type="GeneID" id="106752448"/>
<sequence length="256" mass="28965">MGKLHKHSIFSELPCSFLLTLMARKKVDLTFITKTSKRKATFKKRKNGLIKKIGEISILCGIQACAIIYTPDEPEQPEVWPSEEGVESAITRFRSVSELEQSKKMFCQESFLRQRIVKVQEQLKKVRNENRKKEINHLISQYITVGNNHLETANLIDLNDISFLADQCLEDITKKIAARKAQMGAPVTENNGGETVTRHGEQARVNHVQVQGPYTDVDAMQNINWSADIINAAAPNDMLSLDDVNVQSGWLNQYIP</sequence>
<gene>
    <name evidence="9" type="primary">LOC106752448</name>
</gene>
<keyword evidence="2" id="KW-0805">Transcription regulation</keyword>
<reference evidence="9" key="1">
    <citation type="submission" date="2025-08" db="UniProtKB">
        <authorList>
            <consortium name="RefSeq"/>
        </authorList>
    </citation>
    <scope>IDENTIFICATION</scope>
    <source>
        <tissue evidence="9">Leaf</tissue>
    </source>
</reference>
<organism evidence="8 9">
    <name type="scientific">Vigna radiata var. radiata</name>
    <name type="common">Mung bean</name>
    <name type="synonym">Phaseolus aureus</name>
    <dbReference type="NCBI Taxonomy" id="3916"/>
    <lineage>
        <taxon>Eukaryota</taxon>
        <taxon>Viridiplantae</taxon>
        <taxon>Streptophyta</taxon>
        <taxon>Embryophyta</taxon>
        <taxon>Tracheophyta</taxon>
        <taxon>Spermatophyta</taxon>
        <taxon>Magnoliopsida</taxon>
        <taxon>eudicotyledons</taxon>
        <taxon>Gunneridae</taxon>
        <taxon>Pentapetalae</taxon>
        <taxon>rosids</taxon>
        <taxon>fabids</taxon>
        <taxon>Fabales</taxon>
        <taxon>Fabaceae</taxon>
        <taxon>Papilionoideae</taxon>
        <taxon>50 kb inversion clade</taxon>
        <taxon>NPAAA clade</taxon>
        <taxon>indigoferoid/millettioid clade</taxon>
        <taxon>Phaseoleae</taxon>
        <taxon>Vigna</taxon>
    </lineage>
</organism>
<dbReference type="SMART" id="SM00432">
    <property type="entry name" value="MADS"/>
    <property type="match status" value="1"/>
</dbReference>
<dbReference type="Gene3D" id="3.40.1810.10">
    <property type="entry name" value="Transcription factor, MADS-box"/>
    <property type="match status" value="1"/>
</dbReference>
<dbReference type="InterPro" id="IPR036879">
    <property type="entry name" value="TF_MADSbox_sf"/>
</dbReference>
<evidence type="ECO:0000256" key="4">
    <source>
        <dbReference type="ARBA" id="ARBA00023163"/>
    </source>
</evidence>
<dbReference type="FunFam" id="3.40.1810.10:FF:000024">
    <property type="entry name" value="Agamous-like MADS-box protein AGL80"/>
    <property type="match status" value="1"/>
</dbReference>
<evidence type="ECO:0000256" key="1">
    <source>
        <dbReference type="ARBA" id="ARBA00004123"/>
    </source>
</evidence>
<evidence type="ECO:0000256" key="2">
    <source>
        <dbReference type="ARBA" id="ARBA00023015"/>
    </source>
</evidence>
<dbReference type="GO" id="GO:0000978">
    <property type="term" value="F:RNA polymerase II cis-regulatory region sequence-specific DNA binding"/>
    <property type="evidence" value="ECO:0007669"/>
    <property type="project" value="TreeGrafter"/>
</dbReference>
<protein>
    <submittedName>
        <fullName evidence="9">Agamous-like MADS-box protein AGL80</fullName>
    </submittedName>
</protein>
<proteinExistence type="predicted"/>
<keyword evidence="6" id="KW-0175">Coiled coil</keyword>
<dbReference type="PRINTS" id="PR00404">
    <property type="entry name" value="MADSDOMAIN"/>
</dbReference>
<evidence type="ECO:0000259" key="7">
    <source>
        <dbReference type="PROSITE" id="PS50066"/>
    </source>
</evidence>
<dbReference type="PANTHER" id="PTHR11945">
    <property type="entry name" value="MADS BOX PROTEIN"/>
    <property type="match status" value="1"/>
</dbReference>
<dbReference type="KEGG" id="vra:106752448"/>
<dbReference type="InterPro" id="IPR033897">
    <property type="entry name" value="SRF-like_MADS-box"/>
</dbReference>
<accession>A0A1S3T779</accession>
<evidence type="ECO:0000313" key="9">
    <source>
        <dbReference type="RefSeq" id="XP_014489618.2"/>
    </source>
</evidence>
<dbReference type="PROSITE" id="PS50066">
    <property type="entry name" value="MADS_BOX_2"/>
    <property type="match status" value="1"/>
</dbReference>
<dbReference type="Proteomes" id="UP000087766">
    <property type="component" value="Unplaced"/>
</dbReference>
<keyword evidence="4" id="KW-0804">Transcription</keyword>
<keyword evidence="3" id="KW-0238">DNA-binding</keyword>
<evidence type="ECO:0000256" key="6">
    <source>
        <dbReference type="SAM" id="Coils"/>
    </source>
</evidence>
<evidence type="ECO:0000256" key="3">
    <source>
        <dbReference type="ARBA" id="ARBA00023125"/>
    </source>
</evidence>
<dbReference type="Pfam" id="PF00319">
    <property type="entry name" value="SRF-TF"/>
    <property type="match status" value="1"/>
</dbReference>